<evidence type="ECO:0000313" key="3">
    <source>
        <dbReference type="Proteomes" id="UP000054217"/>
    </source>
</evidence>
<name>A0A0C3JPH2_PISTI</name>
<feature type="non-terminal residue" evidence="2">
    <location>
        <position position="1"/>
    </location>
</feature>
<dbReference type="GO" id="GO:0016740">
    <property type="term" value="F:transferase activity"/>
    <property type="evidence" value="ECO:0007669"/>
    <property type="project" value="UniProtKB-KW"/>
</dbReference>
<gene>
    <name evidence="2" type="ORF">M404DRAFT_56947</name>
</gene>
<keyword evidence="1" id="KW-0732">Signal</keyword>
<evidence type="ECO:0000313" key="2">
    <source>
        <dbReference type="EMBL" id="KIN99351.1"/>
    </source>
</evidence>
<keyword evidence="3" id="KW-1185">Reference proteome</keyword>
<sequence length="52" mass="5988">HHMVKVFESLFSSLTCLPSCFTLFCLHMPDMHEPLLVSNQITQDYSQNCVNT</sequence>
<accession>A0A0C3JPH2</accession>
<dbReference type="EMBL" id="KN832006">
    <property type="protein sequence ID" value="KIN99351.1"/>
    <property type="molecule type" value="Genomic_DNA"/>
</dbReference>
<reference evidence="2 3" key="1">
    <citation type="submission" date="2014-04" db="EMBL/GenBank/DDBJ databases">
        <authorList>
            <consortium name="DOE Joint Genome Institute"/>
            <person name="Kuo A."/>
            <person name="Kohler A."/>
            <person name="Costa M.D."/>
            <person name="Nagy L.G."/>
            <person name="Floudas D."/>
            <person name="Copeland A."/>
            <person name="Barry K.W."/>
            <person name="Cichocki N."/>
            <person name="Veneault-Fourrey C."/>
            <person name="LaButti K."/>
            <person name="Lindquist E.A."/>
            <person name="Lipzen A."/>
            <person name="Lundell T."/>
            <person name="Morin E."/>
            <person name="Murat C."/>
            <person name="Sun H."/>
            <person name="Tunlid A."/>
            <person name="Henrissat B."/>
            <person name="Grigoriev I.V."/>
            <person name="Hibbett D.S."/>
            <person name="Martin F."/>
            <person name="Nordberg H.P."/>
            <person name="Cantor M.N."/>
            <person name="Hua S.X."/>
        </authorList>
    </citation>
    <scope>NUCLEOTIDE SEQUENCE [LARGE SCALE GENOMIC DNA]</scope>
    <source>
        <strain evidence="2 3">Marx 270</strain>
    </source>
</reference>
<feature type="chain" id="PRO_5002175496" evidence="1">
    <location>
        <begin position="23"/>
        <end position="52"/>
    </location>
</feature>
<keyword evidence="2" id="KW-0808">Transferase</keyword>
<protein>
    <submittedName>
        <fullName evidence="2">Glycosyltransferase family 2 protein</fullName>
    </submittedName>
</protein>
<dbReference type="InParanoid" id="A0A0C3JPH2"/>
<dbReference type="OrthoDB" id="370884at2759"/>
<feature type="signal peptide" evidence="1">
    <location>
        <begin position="1"/>
        <end position="22"/>
    </location>
</feature>
<feature type="non-terminal residue" evidence="2">
    <location>
        <position position="52"/>
    </location>
</feature>
<reference evidence="3" key="2">
    <citation type="submission" date="2015-01" db="EMBL/GenBank/DDBJ databases">
        <title>Evolutionary Origins and Diversification of the Mycorrhizal Mutualists.</title>
        <authorList>
            <consortium name="DOE Joint Genome Institute"/>
            <consortium name="Mycorrhizal Genomics Consortium"/>
            <person name="Kohler A."/>
            <person name="Kuo A."/>
            <person name="Nagy L.G."/>
            <person name="Floudas D."/>
            <person name="Copeland A."/>
            <person name="Barry K.W."/>
            <person name="Cichocki N."/>
            <person name="Veneault-Fourrey C."/>
            <person name="LaButti K."/>
            <person name="Lindquist E.A."/>
            <person name="Lipzen A."/>
            <person name="Lundell T."/>
            <person name="Morin E."/>
            <person name="Murat C."/>
            <person name="Riley R."/>
            <person name="Ohm R."/>
            <person name="Sun H."/>
            <person name="Tunlid A."/>
            <person name="Henrissat B."/>
            <person name="Grigoriev I.V."/>
            <person name="Hibbett D.S."/>
            <person name="Martin F."/>
        </authorList>
    </citation>
    <scope>NUCLEOTIDE SEQUENCE [LARGE SCALE GENOMIC DNA]</scope>
    <source>
        <strain evidence="3">Marx 270</strain>
    </source>
</reference>
<dbReference type="Pfam" id="PF03142">
    <property type="entry name" value="Chitin_synth_2"/>
    <property type="match status" value="1"/>
</dbReference>
<dbReference type="STRING" id="870435.A0A0C3JPH2"/>
<dbReference type="AlphaFoldDB" id="A0A0C3JPH2"/>
<dbReference type="Proteomes" id="UP000054217">
    <property type="component" value="Unassembled WGS sequence"/>
</dbReference>
<proteinExistence type="predicted"/>
<organism evidence="2 3">
    <name type="scientific">Pisolithus tinctorius Marx 270</name>
    <dbReference type="NCBI Taxonomy" id="870435"/>
    <lineage>
        <taxon>Eukaryota</taxon>
        <taxon>Fungi</taxon>
        <taxon>Dikarya</taxon>
        <taxon>Basidiomycota</taxon>
        <taxon>Agaricomycotina</taxon>
        <taxon>Agaricomycetes</taxon>
        <taxon>Agaricomycetidae</taxon>
        <taxon>Boletales</taxon>
        <taxon>Sclerodermatineae</taxon>
        <taxon>Pisolithaceae</taxon>
        <taxon>Pisolithus</taxon>
    </lineage>
</organism>
<dbReference type="HOGENOM" id="CLU_3093128_0_0_1"/>
<evidence type="ECO:0000256" key="1">
    <source>
        <dbReference type="SAM" id="SignalP"/>
    </source>
</evidence>